<sequence>MSQEKGSLLIIDTNVLIYAVGRNLDLAKAVNTLQLSYKPVILDCVKNELIGLASTVRLAKLALALSDRFETMKSVGAGDECIMNAASAHSAAVLTNDRTLARSLGELKIRTYTLRQGKMIG</sequence>
<dbReference type="AlphaFoldDB" id="T1CI46"/>
<organism evidence="2">
    <name type="scientific">mine drainage metagenome</name>
    <dbReference type="NCBI Taxonomy" id="410659"/>
    <lineage>
        <taxon>unclassified sequences</taxon>
        <taxon>metagenomes</taxon>
        <taxon>ecological metagenomes</taxon>
    </lineage>
</organism>
<comment type="caution">
    <text evidence="2">The sequence shown here is derived from an EMBL/GenBank/DDBJ whole genome shotgun (WGS) entry which is preliminary data.</text>
</comment>
<evidence type="ECO:0000259" key="1">
    <source>
        <dbReference type="SMART" id="SM00670"/>
    </source>
</evidence>
<feature type="domain" description="PIN" evidence="1">
    <location>
        <begin position="7"/>
        <end position="102"/>
    </location>
</feature>
<dbReference type="SMART" id="SM00670">
    <property type="entry name" value="PINc"/>
    <property type="match status" value="1"/>
</dbReference>
<dbReference type="CDD" id="cd09879">
    <property type="entry name" value="PIN_VapC_AF0591-like"/>
    <property type="match status" value="1"/>
</dbReference>
<dbReference type="SUPFAM" id="SSF88723">
    <property type="entry name" value="PIN domain-like"/>
    <property type="match status" value="1"/>
</dbReference>
<dbReference type="Pfam" id="PF18477">
    <property type="entry name" value="PIN_9"/>
    <property type="match status" value="1"/>
</dbReference>
<protein>
    <recommendedName>
        <fullName evidence="1">PIN domain-containing protein</fullName>
    </recommendedName>
</protein>
<dbReference type="EMBL" id="AUZY01003854">
    <property type="protein sequence ID" value="EQD67065.1"/>
    <property type="molecule type" value="Genomic_DNA"/>
</dbReference>
<dbReference type="InterPro" id="IPR041120">
    <property type="entry name" value="PIN_9"/>
</dbReference>
<reference evidence="2" key="1">
    <citation type="submission" date="2013-08" db="EMBL/GenBank/DDBJ databases">
        <authorList>
            <person name="Mendez C."/>
            <person name="Richter M."/>
            <person name="Ferrer M."/>
            <person name="Sanchez J."/>
        </authorList>
    </citation>
    <scope>NUCLEOTIDE SEQUENCE</scope>
</reference>
<evidence type="ECO:0000313" key="2">
    <source>
        <dbReference type="EMBL" id="EQD67065.1"/>
    </source>
</evidence>
<dbReference type="Gene3D" id="3.40.50.1010">
    <property type="entry name" value="5'-nuclease"/>
    <property type="match status" value="1"/>
</dbReference>
<accession>T1CI46</accession>
<proteinExistence type="predicted"/>
<gene>
    <name evidence="2" type="ORF">B1B_06052</name>
</gene>
<name>T1CI46_9ZZZZ</name>
<dbReference type="InterPro" id="IPR029060">
    <property type="entry name" value="PIN-like_dom_sf"/>
</dbReference>
<reference evidence="2" key="2">
    <citation type="journal article" date="2014" name="ISME J.">
        <title>Microbial stratification in low pH oxic and suboxic macroscopic growths along an acid mine drainage.</title>
        <authorList>
            <person name="Mendez-Garcia C."/>
            <person name="Mesa V."/>
            <person name="Sprenger R.R."/>
            <person name="Richter M."/>
            <person name="Diez M.S."/>
            <person name="Solano J."/>
            <person name="Bargiela R."/>
            <person name="Golyshina O.V."/>
            <person name="Manteca A."/>
            <person name="Ramos J.L."/>
            <person name="Gallego J.R."/>
            <person name="Llorente I."/>
            <person name="Martins Dos Santos V.A."/>
            <person name="Jensen O.N."/>
            <person name="Pelaez A.I."/>
            <person name="Sanchez J."/>
            <person name="Ferrer M."/>
        </authorList>
    </citation>
    <scope>NUCLEOTIDE SEQUENCE</scope>
</reference>
<dbReference type="InterPro" id="IPR002716">
    <property type="entry name" value="PIN_dom"/>
</dbReference>